<dbReference type="EMBL" id="BGZK01001924">
    <property type="protein sequence ID" value="GBP88335.1"/>
    <property type="molecule type" value="Genomic_DNA"/>
</dbReference>
<proteinExistence type="predicted"/>
<sequence length="80" mass="8635">MPALETPCQNYHYRDKVNKSCETANIKGFEVCRLTLMIAAIRLARSFDSAGGRMQAGARCVCYALLLVHAATGAGDLDQG</sequence>
<keyword evidence="2" id="KW-1185">Reference proteome</keyword>
<evidence type="ECO:0000313" key="1">
    <source>
        <dbReference type="EMBL" id="GBP88335.1"/>
    </source>
</evidence>
<comment type="caution">
    <text evidence="1">The sequence shown here is derived from an EMBL/GenBank/DDBJ whole genome shotgun (WGS) entry which is preliminary data.</text>
</comment>
<gene>
    <name evidence="1" type="ORF">EVAR_99772_1</name>
</gene>
<evidence type="ECO:0000313" key="2">
    <source>
        <dbReference type="Proteomes" id="UP000299102"/>
    </source>
</evidence>
<organism evidence="1 2">
    <name type="scientific">Eumeta variegata</name>
    <name type="common">Bagworm moth</name>
    <name type="synonym">Eumeta japonica</name>
    <dbReference type="NCBI Taxonomy" id="151549"/>
    <lineage>
        <taxon>Eukaryota</taxon>
        <taxon>Metazoa</taxon>
        <taxon>Ecdysozoa</taxon>
        <taxon>Arthropoda</taxon>
        <taxon>Hexapoda</taxon>
        <taxon>Insecta</taxon>
        <taxon>Pterygota</taxon>
        <taxon>Neoptera</taxon>
        <taxon>Endopterygota</taxon>
        <taxon>Lepidoptera</taxon>
        <taxon>Glossata</taxon>
        <taxon>Ditrysia</taxon>
        <taxon>Tineoidea</taxon>
        <taxon>Psychidae</taxon>
        <taxon>Oiketicinae</taxon>
        <taxon>Eumeta</taxon>
    </lineage>
</organism>
<dbReference type="AlphaFoldDB" id="A0A4C1ZP60"/>
<name>A0A4C1ZP60_EUMVA</name>
<reference evidence="1 2" key="1">
    <citation type="journal article" date="2019" name="Commun. Biol.">
        <title>The bagworm genome reveals a unique fibroin gene that provides high tensile strength.</title>
        <authorList>
            <person name="Kono N."/>
            <person name="Nakamura H."/>
            <person name="Ohtoshi R."/>
            <person name="Tomita M."/>
            <person name="Numata K."/>
            <person name="Arakawa K."/>
        </authorList>
    </citation>
    <scope>NUCLEOTIDE SEQUENCE [LARGE SCALE GENOMIC DNA]</scope>
</reference>
<dbReference type="Proteomes" id="UP000299102">
    <property type="component" value="Unassembled WGS sequence"/>
</dbReference>
<accession>A0A4C1ZP60</accession>
<protein>
    <submittedName>
        <fullName evidence="1">Uncharacterized protein</fullName>
    </submittedName>
</protein>